<dbReference type="RefSeq" id="WP_092939338.1">
    <property type="nucleotide sequence ID" value="NZ_FONX01000005.1"/>
</dbReference>
<feature type="chain" id="PRO_5011435507" description="DUF1329 domain-containing protein" evidence="1">
    <location>
        <begin position="36"/>
        <end position="469"/>
    </location>
</feature>
<dbReference type="Proteomes" id="UP000199119">
    <property type="component" value="Unassembled WGS sequence"/>
</dbReference>
<protein>
    <recommendedName>
        <fullName evidence="4">DUF1329 domain-containing protein</fullName>
    </recommendedName>
</protein>
<evidence type="ECO:0008006" key="4">
    <source>
        <dbReference type="Google" id="ProtNLM"/>
    </source>
</evidence>
<evidence type="ECO:0000256" key="1">
    <source>
        <dbReference type="SAM" id="SignalP"/>
    </source>
</evidence>
<dbReference type="STRING" id="1177982.SAMN04489711_10593"/>
<proteinExistence type="predicted"/>
<sequence>MPRLKKNRALAPLSRATWTAVLAAQLLGAPLAAGAADIAQLDKLTPSGAEKGASKDGSIPAWQGAEAPLPGWEWGKLRRDFWKHKDEKPLFSIDASNADKYADRLSAGQLAMLKQRKDYRMDVYPSHRTCGVPDFVAANTRKNLGTAKLADDGWSLKEATVPGYPFPIPASGVEAMWNSKMRYRGVGIDYKGTITAVSPRRGSTEWIRADSEQTVFIPTGAKGATQLSSLPPVEFYVYFGYVAPAALAGQAVAITQYLNQAENETFYYFPGQRRVRRMPAYSHDAPQIGMENQYTLDEPQVFNGALDRFDWKLVGKKEIYVPYNAFGAYDFKAKFEDVAQPDFIAPSHRRYELHRVWVIDATVKAGMRHSAPKRTIYLDEDSWAPLLMDDFDGQNKLAKMREGFLIPVYETGSCDVMAMVQNNLAEGRYVFDTHTVGVGKDIRWFTEPNGPRFKASFFTSDNLRAISER</sequence>
<accession>A0A1I2DCW2</accession>
<evidence type="ECO:0000313" key="2">
    <source>
        <dbReference type="EMBL" id="SFE77800.1"/>
    </source>
</evidence>
<evidence type="ECO:0000313" key="3">
    <source>
        <dbReference type="Proteomes" id="UP000199119"/>
    </source>
</evidence>
<dbReference type="OrthoDB" id="6751304at2"/>
<dbReference type="AlphaFoldDB" id="A0A1I2DCW2"/>
<dbReference type="Gene3D" id="2.50.20.10">
    <property type="entry name" value="Lipoprotein localisation LolA/LolB/LppX"/>
    <property type="match status" value="1"/>
</dbReference>
<reference evidence="3" key="1">
    <citation type="submission" date="2016-10" db="EMBL/GenBank/DDBJ databases">
        <authorList>
            <person name="Varghese N."/>
            <person name="Submissions S."/>
        </authorList>
    </citation>
    <scope>NUCLEOTIDE SEQUENCE [LARGE SCALE GENOMIC DNA]</scope>
    <source>
        <strain evidence="3">DSM 27981</strain>
    </source>
</reference>
<keyword evidence="3" id="KW-1185">Reference proteome</keyword>
<dbReference type="Pfam" id="PF07044">
    <property type="entry name" value="DUF1329"/>
    <property type="match status" value="1"/>
</dbReference>
<gene>
    <name evidence="2" type="ORF">SAMN04489711_10593</name>
</gene>
<name>A0A1I2DCW2_9BURK</name>
<dbReference type="EMBL" id="FONX01000005">
    <property type="protein sequence ID" value="SFE77800.1"/>
    <property type="molecule type" value="Genomic_DNA"/>
</dbReference>
<organism evidence="2 3">
    <name type="scientific">Paracidovorax wautersii</name>
    <dbReference type="NCBI Taxonomy" id="1177982"/>
    <lineage>
        <taxon>Bacteria</taxon>
        <taxon>Pseudomonadati</taxon>
        <taxon>Pseudomonadota</taxon>
        <taxon>Betaproteobacteria</taxon>
        <taxon>Burkholderiales</taxon>
        <taxon>Comamonadaceae</taxon>
        <taxon>Paracidovorax</taxon>
    </lineage>
</organism>
<feature type="signal peptide" evidence="1">
    <location>
        <begin position="1"/>
        <end position="35"/>
    </location>
</feature>
<dbReference type="InterPro" id="IPR010752">
    <property type="entry name" value="DUF1329"/>
</dbReference>
<keyword evidence="1" id="KW-0732">Signal</keyword>